<gene>
    <name evidence="2" type="ORF">EJB05_32746</name>
</gene>
<comment type="caution">
    <text evidence="2">The sequence shown here is derived from an EMBL/GenBank/DDBJ whole genome shotgun (WGS) entry which is preliminary data.</text>
</comment>
<dbReference type="Gramene" id="TVU23020">
    <property type="protein sequence ID" value="TVU23020"/>
    <property type="gene ID" value="EJB05_32746"/>
</dbReference>
<name>A0A5J9UIL6_9POAL</name>
<evidence type="ECO:0000256" key="1">
    <source>
        <dbReference type="SAM" id="MobiDB-lite"/>
    </source>
</evidence>
<keyword evidence="3" id="KW-1185">Reference proteome</keyword>
<sequence length="85" mass="9485">MAAEIMERGHMAEAGKGHGGDARRQAATRGRCARWIRRRARAGGVARWRADCGECGQARRQGARWQANDCLAAHANKLKKIQKFR</sequence>
<accession>A0A5J9UIL6</accession>
<evidence type="ECO:0000313" key="2">
    <source>
        <dbReference type="EMBL" id="TVU23020.1"/>
    </source>
</evidence>
<feature type="non-terminal residue" evidence="2">
    <location>
        <position position="1"/>
    </location>
</feature>
<organism evidence="2 3">
    <name type="scientific">Eragrostis curvula</name>
    <name type="common">weeping love grass</name>
    <dbReference type="NCBI Taxonomy" id="38414"/>
    <lineage>
        <taxon>Eukaryota</taxon>
        <taxon>Viridiplantae</taxon>
        <taxon>Streptophyta</taxon>
        <taxon>Embryophyta</taxon>
        <taxon>Tracheophyta</taxon>
        <taxon>Spermatophyta</taxon>
        <taxon>Magnoliopsida</taxon>
        <taxon>Liliopsida</taxon>
        <taxon>Poales</taxon>
        <taxon>Poaceae</taxon>
        <taxon>PACMAD clade</taxon>
        <taxon>Chloridoideae</taxon>
        <taxon>Eragrostideae</taxon>
        <taxon>Eragrostidinae</taxon>
        <taxon>Eragrostis</taxon>
    </lineage>
</organism>
<evidence type="ECO:0000313" key="3">
    <source>
        <dbReference type="Proteomes" id="UP000324897"/>
    </source>
</evidence>
<feature type="compositionally biased region" description="Basic and acidic residues" evidence="1">
    <location>
        <begin position="1"/>
        <end position="24"/>
    </location>
</feature>
<protein>
    <submittedName>
        <fullName evidence="2">Uncharacterized protein</fullName>
    </submittedName>
</protein>
<feature type="region of interest" description="Disordered" evidence="1">
    <location>
        <begin position="1"/>
        <end position="28"/>
    </location>
</feature>
<reference evidence="2 3" key="1">
    <citation type="journal article" date="2019" name="Sci. Rep.">
        <title>A high-quality genome of Eragrostis curvula grass provides insights into Poaceae evolution and supports new strategies to enhance forage quality.</title>
        <authorList>
            <person name="Carballo J."/>
            <person name="Santos B.A.C.M."/>
            <person name="Zappacosta D."/>
            <person name="Garbus I."/>
            <person name="Selva J.P."/>
            <person name="Gallo C.A."/>
            <person name="Diaz A."/>
            <person name="Albertini E."/>
            <person name="Caccamo M."/>
            <person name="Echenique V."/>
        </authorList>
    </citation>
    <scope>NUCLEOTIDE SEQUENCE [LARGE SCALE GENOMIC DNA]</scope>
    <source>
        <strain evidence="3">cv. Victoria</strain>
        <tissue evidence="2">Leaf</tissue>
    </source>
</reference>
<dbReference type="Proteomes" id="UP000324897">
    <property type="component" value="Unassembled WGS sequence"/>
</dbReference>
<dbReference type="EMBL" id="RWGY01000026">
    <property type="protein sequence ID" value="TVU23020.1"/>
    <property type="molecule type" value="Genomic_DNA"/>
</dbReference>
<proteinExistence type="predicted"/>
<dbReference type="AlphaFoldDB" id="A0A5J9UIL6"/>